<keyword evidence="3" id="KW-1185">Reference proteome</keyword>
<sequence length="124" mass="13208">MHRRRRPPPLRLLLSHTGIGVLRLRASSPAPEPASSRRASSPPRRHGGCQIRSSHLLLHLLASHIGVGTSSTGPADASSASLPAASSQRRSVTVLPLLQNPSLQAPPSSVSSGTCLLWRRLLRL</sequence>
<proteinExistence type="predicted"/>
<accession>A0AAQ3PKZ9</accession>
<feature type="region of interest" description="Disordered" evidence="1">
    <location>
        <begin position="23"/>
        <end position="48"/>
    </location>
</feature>
<gene>
    <name evidence="2" type="ORF">U9M48_000196</name>
</gene>
<reference evidence="2 3" key="1">
    <citation type="submission" date="2024-02" db="EMBL/GenBank/DDBJ databases">
        <title>High-quality chromosome-scale genome assembly of Pensacola bahiagrass (Paspalum notatum Flugge var. saurae).</title>
        <authorList>
            <person name="Vega J.M."/>
            <person name="Podio M."/>
            <person name="Orjuela J."/>
            <person name="Siena L.A."/>
            <person name="Pessino S.C."/>
            <person name="Combes M.C."/>
            <person name="Mariac C."/>
            <person name="Albertini E."/>
            <person name="Pupilli F."/>
            <person name="Ortiz J.P.A."/>
            <person name="Leblanc O."/>
        </authorList>
    </citation>
    <scope>NUCLEOTIDE SEQUENCE [LARGE SCALE GENOMIC DNA]</scope>
    <source>
        <strain evidence="2">R1</strain>
        <tissue evidence="2">Leaf</tissue>
    </source>
</reference>
<evidence type="ECO:0000256" key="1">
    <source>
        <dbReference type="SAM" id="MobiDB-lite"/>
    </source>
</evidence>
<organism evidence="2 3">
    <name type="scientific">Paspalum notatum var. saurae</name>
    <dbReference type="NCBI Taxonomy" id="547442"/>
    <lineage>
        <taxon>Eukaryota</taxon>
        <taxon>Viridiplantae</taxon>
        <taxon>Streptophyta</taxon>
        <taxon>Embryophyta</taxon>
        <taxon>Tracheophyta</taxon>
        <taxon>Spermatophyta</taxon>
        <taxon>Magnoliopsida</taxon>
        <taxon>Liliopsida</taxon>
        <taxon>Poales</taxon>
        <taxon>Poaceae</taxon>
        <taxon>PACMAD clade</taxon>
        <taxon>Panicoideae</taxon>
        <taxon>Andropogonodae</taxon>
        <taxon>Paspaleae</taxon>
        <taxon>Paspalinae</taxon>
        <taxon>Paspalum</taxon>
    </lineage>
</organism>
<protein>
    <submittedName>
        <fullName evidence="2">Uncharacterized protein</fullName>
    </submittedName>
</protein>
<name>A0AAQ3PKZ9_PASNO</name>
<dbReference type="Proteomes" id="UP001341281">
    <property type="component" value="Chromosome 01"/>
</dbReference>
<dbReference type="AlphaFoldDB" id="A0AAQ3PKZ9"/>
<feature type="compositionally biased region" description="Low complexity" evidence="1">
    <location>
        <begin position="25"/>
        <end position="42"/>
    </location>
</feature>
<evidence type="ECO:0000313" key="2">
    <source>
        <dbReference type="EMBL" id="WVZ48787.1"/>
    </source>
</evidence>
<dbReference type="EMBL" id="CP144745">
    <property type="protein sequence ID" value="WVZ48787.1"/>
    <property type="molecule type" value="Genomic_DNA"/>
</dbReference>
<evidence type="ECO:0000313" key="3">
    <source>
        <dbReference type="Proteomes" id="UP001341281"/>
    </source>
</evidence>